<reference evidence="9" key="3">
    <citation type="submission" date="2018-07" db="EMBL/GenBank/DDBJ databases">
        <authorList>
            <consortium name="PulseNet: The National Subtyping Network for Foodborne Disease Surveillance"/>
            <person name="Tarr C.L."/>
            <person name="Trees E."/>
            <person name="Katz L.S."/>
            <person name="Carleton-Romer H.A."/>
            <person name="Stroika S."/>
            <person name="Kucerova Z."/>
            <person name="Roache K.F."/>
            <person name="Sabol A.L."/>
            <person name="Besser J."/>
            <person name="Gerner-Smidt P."/>
        </authorList>
    </citation>
    <scope>NUCLEOTIDE SEQUENCE</scope>
    <source>
        <strain evidence="9">PNUSAS001766</strain>
    </source>
</reference>
<evidence type="ECO:0000313" key="8">
    <source>
        <dbReference type="EMBL" id="ECS2639100.1"/>
    </source>
</evidence>
<evidence type="ECO:0000313" key="16">
    <source>
        <dbReference type="EMBL" id="HAB3942732.1"/>
    </source>
</evidence>
<evidence type="ECO:0000313" key="15">
    <source>
        <dbReference type="EMBL" id="ECU7854860.1"/>
    </source>
</evidence>
<dbReference type="EMBL" id="AAKQAO010000037">
    <property type="protein sequence ID" value="ECU4737850.1"/>
    <property type="molecule type" value="Genomic_DNA"/>
</dbReference>
<reference evidence="19 20" key="6">
    <citation type="journal article" date="2019" name="Appl. Environ. Microbiol.">
        <title>Clinically Unreported Salmonellosis Outbreak Detected via Comparative Genomic Analysis of Municipal Wastewater Salmonella Isolates.</title>
        <authorList>
            <person name="Diemert S."/>
            <person name="Yan T."/>
        </authorList>
    </citation>
    <scope>NUCLEOTIDE SEQUENCE [LARGE SCALE GENOMIC DNA]</scope>
    <source>
        <strain evidence="19 20">HIY0183</strain>
    </source>
</reference>
<dbReference type="EMBL" id="AAHLLN010000013">
    <property type="protein sequence ID" value="EBX5017134.1"/>
    <property type="molecule type" value="Genomic_DNA"/>
</dbReference>
<dbReference type="EMBL" id="AAFZFQ010000016">
    <property type="protein sequence ID" value="EBL4824127.1"/>
    <property type="molecule type" value="Genomic_DNA"/>
</dbReference>
<dbReference type="EMBL" id="AAKJCB010000004">
    <property type="protein sequence ID" value="ECS2826151.1"/>
    <property type="molecule type" value="Genomic_DNA"/>
</dbReference>
<evidence type="ECO:0000313" key="7">
    <source>
        <dbReference type="EMBL" id="ECB8975222.1"/>
    </source>
</evidence>
<dbReference type="EMBL" id="AAKKDH010000013">
    <property type="protein sequence ID" value="ECS6136863.1"/>
    <property type="molecule type" value="Genomic_DNA"/>
</dbReference>
<evidence type="ECO:0000313" key="11">
    <source>
        <dbReference type="EMBL" id="ECT1479770.1"/>
    </source>
</evidence>
<evidence type="ECO:0000313" key="13">
    <source>
        <dbReference type="EMBL" id="ECU1187460.1"/>
    </source>
</evidence>
<evidence type="ECO:0000313" key="2">
    <source>
        <dbReference type="EMBL" id="EBV5958003.1"/>
    </source>
</evidence>
<evidence type="ECO:0000313" key="6">
    <source>
        <dbReference type="EMBL" id="ECA9357166.1"/>
    </source>
</evidence>
<evidence type="ECO:0000313" key="10">
    <source>
        <dbReference type="EMBL" id="ECS6136863.1"/>
    </source>
</evidence>
<reference evidence="16" key="1">
    <citation type="journal article" date="2018" name="Genome Biol.">
        <title>SKESA: strategic k-mer extension for scrupulous assemblies.</title>
        <authorList>
            <person name="Souvorov A."/>
            <person name="Agarwala R."/>
            <person name="Lipman D.J."/>
        </authorList>
    </citation>
    <scope>NUCLEOTIDE SEQUENCE</scope>
    <source>
        <strain evidence="18">CDC B1487</strain>
        <strain evidence="17">M131</strain>
        <strain evidence="16">Salmonella enterica</strain>
    </source>
</reference>
<evidence type="ECO:0000313" key="1">
    <source>
        <dbReference type="EMBL" id="EBL4824127.1"/>
    </source>
</evidence>
<evidence type="ECO:0000313" key="5">
    <source>
        <dbReference type="EMBL" id="ECA5740717.1"/>
    </source>
</evidence>
<organism evidence="12">
    <name type="scientific">Salmonella anatum</name>
    <dbReference type="NCBI Taxonomy" id="58712"/>
    <lineage>
        <taxon>Bacteria</taxon>
        <taxon>Pseudomonadati</taxon>
        <taxon>Pseudomonadota</taxon>
        <taxon>Gammaproteobacteria</taxon>
        <taxon>Enterobacterales</taxon>
        <taxon>Enterobacteriaceae</taxon>
        <taxon>Salmonella</taxon>
    </lineage>
</organism>
<dbReference type="EMBL" id="AAHZBB010000009">
    <property type="protein sequence ID" value="ECB8975222.1"/>
    <property type="molecule type" value="Genomic_DNA"/>
</dbReference>
<evidence type="ECO:0000313" key="9">
    <source>
        <dbReference type="EMBL" id="ECS2826151.1"/>
    </source>
</evidence>
<dbReference type="EMBL" id="AAHFSU010000003">
    <property type="protein sequence ID" value="EBV5958003.1"/>
    <property type="molecule type" value="Genomic_DNA"/>
</dbReference>
<dbReference type="EMBL" id="AAKJAJ010000013">
    <property type="protein sequence ID" value="ECS2639100.1"/>
    <property type="molecule type" value="Genomic_DNA"/>
</dbReference>
<evidence type="ECO:0000313" key="19">
    <source>
        <dbReference type="EMBL" id="TRG53381.1"/>
    </source>
</evidence>
<evidence type="ECO:0000313" key="17">
    <source>
        <dbReference type="EMBL" id="HAE4849370.1"/>
    </source>
</evidence>
<dbReference type="EMBL" id="AAKLVW010000066">
    <property type="protein sequence ID" value="ECT1479770.1"/>
    <property type="molecule type" value="Genomic_DNA"/>
</dbReference>
<dbReference type="EMBL" id="DAASBR010000019">
    <property type="protein sequence ID" value="HAE4849370.1"/>
    <property type="molecule type" value="Genomic_DNA"/>
</dbReference>
<evidence type="ECO:0000313" key="12">
    <source>
        <dbReference type="EMBL" id="ECT3923482.1"/>
    </source>
</evidence>
<dbReference type="EMBL" id="AAKOYA010000015">
    <property type="protein sequence ID" value="ECU1187460.1"/>
    <property type="molecule type" value="Genomic_DNA"/>
</dbReference>
<accession>A0A2T8MLE9</accession>
<evidence type="ECO:0000313" key="20">
    <source>
        <dbReference type="Proteomes" id="UP000319232"/>
    </source>
</evidence>
<dbReference type="EMBL" id="AAHFTY010000015">
    <property type="protein sequence ID" value="EBV6103176.1"/>
    <property type="molecule type" value="Genomic_DNA"/>
</dbReference>
<dbReference type="EMBL" id="AAKMPV010000006">
    <property type="protein sequence ID" value="ECT3923482.1"/>
    <property type="molecule type" value="Genomic_DNA"/>
</dbReference>
<dbReference type="AlphaFoldDB" id="A0A2T8MLE9"/>
<dbReference type="EMBL" id="VCUW02000001">
    <property type="protein sequence ID" value="TRG53381.1"/>
    <property type="molecule type" value="Genomic_DNA"/>
</dbReference>
<dbReference type="EMBL" id="AAHVYN010000012">
    <property type="protein sequence ID" value="ECA9357166.1"/>
    <property type="molecule type" value="Genomic_DNA"/>
</dbReference>
<protein>
    <submittedName>
        <fullName evidence="12">Uncharacterized protein</fullName>
    </submittedName>
</protein>
<evidence type="ECO:0000313" key="4">
    <source>
        <dbReference type="EMBL" id="EBX5017134.1"/>
    </source>
</evidence>
<dbReference type="EMBL" id="AAKRBH010000003">
    <property type="protein sequence ID" value="ECU7854860.1"/>
    <property type="molecule type" value="Genomic_DNA"/>
</dbReference>
<evidence type="ECO:0000313" key="18">
    <source>
        <dbReference type="EMBL" id="HAE8373915.1"/>
    </source>
</evidence>
<reference evidence="16" key="8">
    <citation type="submission" date="2019-10" db="EMBL/GenBank/DDBJ databases">
        <authorList>
            <consortium name="NCBI Pathogen Detection Project"/>
        </authorList>
    </citation>
    <scope>NUCLEOTIDE SEQUENCE</scope>
    <source>
        <strain evidence="18">CDC B1487</strain>
        <strain evidence="17">M131</strain>
        <strain evidence="16">Salmonella enterica</strain>
    </source>
</reference>
<dbReference type="RefSeq" id="WP_001604631.1">
    <property type="nucleotide sequence ID" value="NZ_CALPAM010000002.1"/>
</dbReference>
<dbReference type="EMBL" id="DAAGON010000007">
    <property type="protein sequence ID" value="HAB3942732.1"/>
    <property type="molecule type" value="Genomic_DNA"/>
</dbReference>
<evidence type="ECO:0000313" key="3">
    <source>
        <dbReference type="EMBL" id="EBV6103176.1"/>
    </source>
</evidence>
<evidence type="ECO:0000313" key="14">
    <source>
        <dbReference type="EMBL" id="ECU4737850.1"/>
    </source>
</evidence>
<sequence length="469" mass="53142">MKFSESFNMEFQQSNLDFIDIPLDTDLQFFIDPTSIRALKTNWGGSLEKLIQDYFADVLASIKNGDLKRAGILLSSLKESNSFHLGYSSKKSSGKALGVKTAELILDSLKKSKAAQSGLLHDLEDTALTIDGIASDRISDSVCNILKLPFIEYTQKICEFYNVDTSDVSGIRLWDPNSGRWVKRTFKLPIYNGEEVILIPKVLAREKIAYSHSKFYRRYIIPEIRAEHIKAGSALVTLLKGKQTVTAKKIIEEFGQSKGFIEEQIVKYPDAIKQYKEELLLSPPPPLPHKSFDDSTGAVTSPLSSDIENLKLSIKENDEQLYVDSLKKIFLTIFYPSLFYPCLISGNMNDYRFTMLNESRAGFFFDFSVFEIPAEKILVNIVMSSSHINENYLESLTQEMDVIKTSVCLLACCEATNELQKEKIKALAKSKGKYIFIINSVAINGILDEYYKIGEQHFSMLRDKFKELN</sequence>
<reference evidence="12" key="5">
    <citation type="submission" date="2018-09" db="EMBL/GenBank/DDBJ databases">
        <authorList>
            <consortium name="NARMS: The National Antimicrobial Resistance Monitoring System"/>
        </authorList>
    </citation>
    <scope>NUCLEOTIDE SEQUENCE</scope>
    <source>
        <strain evidence="11">FSIS11811949</strain>
        <strain evidence="12">FSIS11813894</strain>
        <strain evidence="1">FSIS11921149</strain>
        <strain evidence="8">FSIS1605746</strain>
    </source>
</reference>
<gene>
    <name evidence="9" type="ORF">A2O73_08545</name>
    <name evidence="8" type="ORF">AZF31_17395</name>
    <name evidence="15" type="ORF">BEU90_09645</name>
    <name evidence="10" type="ORF">BUM38_18120</name>
    <name evidence="12" type="ORF">D4T67_05645</name>
    <name evidence="13" type="ORF">DNB52_11590</name>
    <name evidence="4" type="ORF">DSF50_17790</name>
    <name evidence="11" type="ORF">DUZ69_21570</name>
    <name evidence="5" type="ORF">EL818_16330</name>
    <name evidence="6" type="ORF">ET894_19365</name>
    <name evidence="14" type="ORF">EVA07_23185</name>
    <name evidence="7" type="ORF">FAC46_13175</name>
    <name evidence="1" type="ORF">FFW56_15705</name>
    <name evidence="19" type="ORF">FG704_003250</name>
    <name evidence="17" type="ORF">G4D51_002946</name>
    <name evidence="16" type="ORF">GB592_16805</name>
    <name evidence="18" type="ORF">GNC26_002499</name>
    <name evidence="3" type="ORF">OB37_22145</name>
    <name evidence="2" type="ORF">SQ33_07370</name>
</gene>
<dbReference type="Proteomes" id="UP000319232">
    <property type="component" value="Unassembled WGS sequence"/>
</dbReference>
<reference evidence="15" key="4">
    <citation type="submission" date="2018-07" db="EMBL/GenBank/DDBJ databases">
        <authorList>
            <consortium name="Veterinary Laboratory Investigation and Response Network"/>
        </authorList>
    </citation>
    <scope>NUCLEOTIDE SEQUENCE</scope>
    <source>
        <strain evidence="15">V-CLASP-D-45</strain>
    </source>
</reference>
<reference evidence="2" key="2">
    <citation type="submission" date="2018-07" db="EMBL/GenBank/DDBJ databases">
        <authorList>
            <consortium name="GenomeTrakr network: Whole genome sequencing for foodborne pathogen traceback"/>
        </authorList>
    </citation>
    <scope>NUCLEOTIDE SEQUENCE</scope>
    <source>
        <strain evidence="3">AZ-TG74568</strain>
        <strain evidence="2">AZ-TG74784</strain>
        <strain evidence="13">FSIS11808940</strain>
        <strain evidence="7">FSIS11919908</strain>
        <strain evidence="10">FSIS1609251</strain>
        <strain evidence="14">HIY0183</strain>
    </source>
</reference>
<comment type="caution">
    <text evidence="12">The sequence shown here is derived from an EMBL/GenBank/DDBJ whole genome shotgun (WGS) entry which is preliminary data.</text>
</comment>
<dbReference type="EMBL" id="DAATFV010000009">
    <property type="protein sequence ID" value="HAE8373915.1"/>
    <property type="molecule type" value="Genomic_DNA"/>
</dbReference>
<proteinExistence type="predicted"/>
<reference evidence="6" key="7">
    <citation type="submission" date="2019-01" db="EMBL/GenBank/DDBJ databases">
        <authorList>
            <person name="Ashton P.M."/>
            <person name="Dallman T."/>
            <person name="Nair S."/>
            <person name="De Pinna E."/>
            <person name="Peters T."/>
            <person name="Grant K."/>
        </authorList>
    </citation>
    <scope>NUCLEOTIDE SEQUENCE</scope>
    <source>
        <strain evidence="4">373208</strain>
        <strain evidence="5">579117</strain>
        <strain evidence="6">623198</strain>
    </source>
</reference>
<dbReference type="EMBL" id="AAHUUN010000015">
    <property type="protein sequence ID" value="ECA5740717.1"/>
    <property type="molecule type" value="Genomic_DNA"/>
</dbReference>
<name>A0A2T8MLE9_SALAN</name>